<dbReference type="GO" id="GO:0004721">
    <property type="term" value="F:phosphoprotein phosphatase activity"/>
    <property type="evidence" value="ECO:0007669"/>
    <property type="project" value="TreeGrafter"/>
</dbReference>
<protein>
    <recommendedName>
        <fullName evidence="2">histidine kinase</fullName>
        <ecNumber evidence="2">2.7.13.3</ecNumber>
    </recommendedName>
</protein>
<dbReference type="Gene3D" id="3.30.565.10">
    <property type="entry name" value="Histidine kinase-like ATPase, C-terminal domain"/>
    <property type="match status" value="1"/>
</dbReference>
<evidence type="ECO:0000313" key="9">
    <source>
        <dbReference type="EMBL" id="KRP63434.1"/>
    </source>
</evidence>
<dbReference type="EC" id="2.7.13.3" evidence="2"/>
<dbReference type="InterPro" id="IPR005467">
    <property type="entry name" value="His_kinase_dom"/>
</dbReference>
<keyword evidence="4" id="KW-0808">Transferase</keyword>
<feature type="transmembrane region" description="Helical" evidence="7">
    <location>
        <begin position="26"/>
        <end position="46"/>
    </location>
</feature>
<evidence type="ECO:0000256" key="4">
    <source>
        <dbReference type="ARBA" id="ARBA00022679"/>
    </source>
</evidence>
<dbReference type="SMART" id="SM00387">
    <property type="entry name" value="HATPase_c"/>
    <property type="match status" value="1"/>
</dbReference>
<proteinExistence type="predicted"/>
<name>A0A0R2ZRR4_9PSED</name>
<dbReference type="InterPro" id="IPR004358">
    <property type="entry name" value="Sig_transdc_His_kin-like_C"/>
</dbReference>
<dbReference type="PATRIC" id="fig|200450.4.peg.1569"/>
<keyword evidence="7" id="KW-1133">Transmembrane helix</keyword>
<dbReference type="GO" id="GO:0000155">
    <property type="term" value="F:phosphorelay sensor kinase activity"/>
    <property type="evidence" value="ECO:0007669"/>
    <property type="project" value="InterPro"/>
</dbReference>
<dbReference type="Proteomes" id="UP000183126">
    <property type="component" value="Chromosome I"/>
</dbReference>
<dbReference type="SUPFAM" id="SSF47384">
    <property type="entry name" value="Homodimeric domain of signal transducing histidine kinase"/>
    <property type="match status" value="1"/>
</dbReference>
<keyword evidence="6" id="KW-0902">Two-component regulatory system</keyword>
<gene>
    <name evidence="10" type="ORF">SAMN04490205_1411</name>
    <name evidence="9" type="ORF">TU79_00485</name>
</gene>
<keyword evidence="7" id="KW-0812">Transmembrane</keyword>
<dbReference type="EMBL" id="LT629760">
    <property type="protein sequence ID" value="SDS08466.1"/>
    <property type="molecule type" value="Genomic_DNA"/>
</dbReference>
<dbReference type="RefSeq" id="WP_057006702.1">
    <property type="nucleotide sequence ID" value="NZ_JYLK01000001.1"/>
</dbReference>
<dbReference type="InterPro" id="IPR003661">
    <property type="entry name" value="HisK_dim/P_dom"/>
</dbReference>
<evidence type="ECO:0000313" key="10">
    <source>
        <dbReference type="EMBL" id="SDS08466.1"/>
    </source>
</evidence>
<dbReference type="InterPro" id="IPR036097">
    <property type="entry name" value="HisK_dim/P_sf"/>
</dbReference>
<dbReference type="Gene3D" id="3.30.450.20">
    <property type="entry name" value="PAS domain"/>
    <property type="match status" value="1"/>
</dbReference>
<feature type="domain" description="Histidine kinase" evidence="8">
    <location>
        <begin position="332"/>
        <end position="539"/>
    </location>
</feature>
<dbReference type="InterPro" id="IPR036890">
    <property type="entry name" value="HATPase_C_sf"/>
</dbReference>
<dbReference type="EMBL" id="JYLK01000001">
    <property type="protein sequence ID" value="KRP63434.1"/>
    <property type="molecule type" value="Genomic_DNA"/>
</dbReference>
<dbReference type="AlphaFoldDB" id="A0A0R2ZRR4"/>
<dbReference type="PANTHER" id="PTHR45453:SF1">
    <property type="entry name" value="PHOSPHATE REGULON SENSOR PROTEIN PHOR"/>
    <property type="match status" value="1"/>
</dbReference>
<dbReference type="PANTHER" id="PTHR45453">
    <property type="entry name" value="PHOSPHATE REGULON SENSOR PROTEIN PHOR"/>
    <property type="match status" value="1"/>
</dbReference>
<feature type="transmembrane region" description="Helical" evidence="7">
    <location>
        <begin position="86"/>
        <end position="108"/>
    </location>
</feature>
<evidence type="ECO:0000256" key="2">
    <source>
        <dbReference type="ARBA" id="ARBA00012438"/>
    </source>
</evidence>
<comment type="catalytic activity">
    <reaction evidence="1">
        <text>ATP + protein L-histidine = ADP + protein N-phospho-L-histidine.</text>
        <dbReference type="EC" id="2.7.13.3"/>
    </reaction>
</comment>
<evidence type="ECO:0000259" key="8">
    <source>
        <dbReference type="PROSITE" id="PS50109"/>
    </source>
</evidence>
<dbReference type="InterPro" id="IPR035965">
    <property type="entry name" value="PAS-like_dom_sf"/>
</dbReference>
<feature type="transmembrane region" description="Helical" evidence="7">
    <location>
        <begin position="115"/>
        <end position="131"/>
    </location>
</feature>
<dbReference type="Pfam" id="PF02518">
    <property type="entry name" value="HATPase_c"/>
    <property type="match status" value="1"/>
</dbReference>
<dbReference type="CDD" id="cd00082">
    <property type="entry name" value="HisKA"/>
    <property type="match status" value="1"/>
</dbReference>
<dbReference type="SUPFAM" id="SSF55874">
    <property type="entry name" value="ATPase domain of HSP90 chaperone/DNA topoisomerase II/histidine kinase"/>
    <property type="match status" value="1"/>
</dbReference>
<dbReference type="PROSITE" id="PS50109">
    <property type="entry name" value="HIS_KIN"/>
    <property type="match status" value="1"/>
</dbReference>
<dbReference type="OrthoDB" id="9806704at2"/>
<evidence type="ECO:0000256" key="3">
    <source>
        <dbReference type="ARBA" id="ARBA00022553"/>
    </source>
</evidence>
<evidence type="ECO:0000313" key="11">
    <source>
        <dbReference type="Proteomes" id="UP000052019"/>
    </source>
</evidence>
<dbReference type="PRINTS" id="PR00344">
    <property type="entry name" value="BCTRLSENSOR"/>
</dbReference>
<evidence type="ECO:0000256" key="1">
    <source>
        <dbReference type="ARBA" id="ARBA00000085"/>
    </source>
</evidence>
<dbReference type="FunFam" id="3.30.565.10:FF:000006">
    <property type="entry name" value="Sensor histidine kinase WalK"/>
    <property type="match status" value="1"/>
</dbReference>
<keyword evidence="5 9" id="KW-0418">Kinase</keyword>
<keyword evidence="7" id="KW-0472">Membrane</keyword>
<organism evidence="9 11">
    <name type="scientific">Pseudomonas trivialis</name>
    <dbReference type="NCBI Taxonomy" id="200450"/>
    <lineage>
        <taxon>Bacteria</taxon>
        <taxon>Pseudomonadati</taxon>
        <taxon>Pseudomonadota</taxon>
        <taxon>Gammaproteobacteria</taxon>
        <taxon>Pseudomonadales</taxon>
        <taxon>Pseudomonadaceae</taxon>
        <taxon>Pseudomonas</taxon>
    </lineage>
</organism>
<dbReference type="InterPro" id="IPR003594">
    <property type="entry name" value="HATPase_dom"/>
</dbReference>
<dbReference type="SUPFAM" id="SSF55785">
    <property type="entry name" value="PYP-like sensor domain (PAS domain)"/>
    <property type="match status" value="1"/>
</dbReference>
<evidence type="ECO:0000256" key="6">
    <source>
        <dbReference type="ARBA" id="ARBA00023012"/>
    </source>
</evidence>
<reference evidence="9 11" key="1">
    <citation type="submission" date="2015-02" db="EMBL/GenBank/DDBJ databases">
        <title>Two Pseudomonas sp. nov. isolated from raw milk.</title>
        <authorList>
            <person name="Wenning M."/>
            <person name="von Neubeck M."/>
            <person name="Huptas C."/>
            <person name="Scherer S."/>
        </authorList>
    </citation>
    <scope>NUCLEOTIDE SEQUENCE [LARGE SCALE GENOMIC DNA]</scope>
    <source>
        <strain evidence="9 11">DSM 14937</strain>
    </source>
</reference>
<evidence type="ECO:0000313" key="12">
    <source>
        <dbReference type="Proteomes" id="UP000183126"/>
    </source>
</evidence>
<evidence type="ECO:0000256" key="7">
    <source>
        <dbReference type="SAM" id="Phobius"/>
    </source>
</evidence>
<dbReference type="GO" id="GO:0016036">
    <property type="term" value="P:cellular response to phosphate starvation"/>
    <property type="evidence" value="ECO:0007669"/>
    <property type="project" value="TreeGrafter"/>
</dbReference>
<dbReference type="Proteomes" id="UP000052019">
    <property type="component" value="Unassembled WGS sequence"/>
</dbReference>
<reference evidence="10 12" key="2">
    <citation type="submission" date="2016-10" db="EMBL/GenBank/DDBJ databases">
        <authorList>
            <person name="Varghese N."/>
            <person name="Submissions S."/>
        </authorList>
    </citation>
    <scope>NUCLEOTIDE SEQUENCE [LARGE SCALE GENOMIC DNA]</scope>
    <source>
        <strain evidence="10 12">BS3111</strain>
    </source>
</reference>
<evidence type="ECO:0000256" key="5">
    <source>
        <dbReference type="ARBA" id="ARBA00022777"/>
    </source>
</evidence>
<keyword evidence="12" id="KW-1185">Reference proteome</keyword>
<dbReference type="GO" id="GO:0005886">
    <property type="term" value="C:plasma membrane"/>
    <property type="evidence" value="ECO:0007669"/>
    <property type="project" value="TreeGrafter"/>
</dbReference>
<accession>A0A0R2ZRR4</accession>
<keyword evidence="3" id="KW-0597">Phosphoprotein</keyword>
<dbReference type="InterPro" id="IPR050351">
    <property type="entry name" value="BphY/WalK/GraS-like"/>
</dbReference>
<sequence>MKLWGQPEKRQPTHAQRLFNGLVREWLWIGLLLLPLTAYLSLNPFLALDNPLYDGLRRLTALSSVDMEIQADVLDSLLRGRNIAQVPGWLAALMSTSLVALLLGLLLYRPRYASWMTLGCMAAAVLGSLALLRMGHWWSPASCLIGLLLSYLIWNWRRLSAVLAYFGWELARLDDEPKVLPERRRAPASKGDVLQGRIFALEQAVSRTRDTRRFMADGLECLPVATLITDPRGNILLANRIAREVFGNELVSHNLLEQLADLGYPPLHNGVRPALSALELVEFRDIHQRSLRMEIAPLLPAEGDVALGWLLSLTDLSKERDAQQHRETMLRFLSHDLRAPHSAILALLDIHSGDSPVFAQIEQQVRRALNLTESFVQLAKAEADGYHFQPTLFAMLVMDAFDQVAVIAHLKGIHLVHDLDEADEGMVSADQSLLTRALFNVLENAIKYSPSGTTVRLRHSSARGWLECHISDQGAGIAAEDLPELFSQYRRFESAQGSEGLGLGLTMVRAVVERHHGHIGCESTLGKGTTFSVRLPLLDDC</sequence>